<dbReference type="EMBL" id="BMAU01021381">
    <property type="protein sequence ID" value="GFY27889.1"/>
    <property type="molecule type" value="Genomic_DNA"/>
</dbReference>
<sequence>MMRLGFSDQILKFIHSYLNSREFRVRVENCLSSPRPVKSEIPQGSLFGPRRFNLYINDILKADNVHSAMYANDTAIISQHTYNFKIIERLQNYITRLQLWLVAWKIKVNASKSASLLFTKQRCIGSLPNIYIFDQPVPWVTEFKYLGFILDAKLNFSPHIRAALQKAAGMSEMLNCLISRKLGQSNHKVGACGVNNQASAVLAGNELPFVAFSHKTDICGTLRPNRKGLPVSLKSSTLKKGEIIAFQKGKMCVLKWKDEKPLHMLSTFHNADMMEVKAKMGDSVKLKPKAVVFYNNSMGGVDRSDQCLSYYPLLPEINSENTTRRFFDIC</sequence>
<dbReference type="AlphaFoldDB" id="A0A8X7BEP6"/>
<keyword evidence="3" id="KW-1185">Reference proteome</keyword>
<dbReference type="GO" id="GO:0003964">
    <property type="term" value="F:RNA-directed DNA polymerase activity"/>
    <property type="evidence" value="ECO:0007669"/>
    <property type="project" value="UniProtKB-KW"/>
</dbReference>
<dbReference type="Proteomes" id="UP000887159">
    <property type="component" value="Unassembled WGS sequence"/>
</dbReference>
<evidence type="ECO:0000313" key="3">
    <source>
        <dbReference type="Proteomes" id="UP000887159"/>
    </source>
</evidence>
<organism evidence="2 3">
    <name type="scientific">Trichonephila clavipes</name>
    <name type="common">Golden silk orbweaver</name>
    <name type="synonym">Nephila clavipes</name>
    <dbReference type="NCBI Taxonomy" id="2585209"/>
    <lineage>
        <taxon>Eukaryota</taxon>
        <taxon>Metazoa</taxon>
        <taxon>Ecdysozoa</taxon>
        <taxon>Arthropoda</taxon>
        <taxon>Chelicerata</taxon>
        <taxon>Arachnida</taxon>
        <taxon>Araneae</taxon>
        <taxon>Araneomorphae</taxon>
        <taxon>Entelegynae</taxon>
        <taxon>Araneoidea</taxon>
        <taxon>Nephilidae</taxon>
        <taxon>Trichonephila</taxon>
    </lineage>
</organism>
<dbReference type="InterPro" id="IPR000477">
    <property type="entry name" value="RT_dom"/>
</dbReference>
<proteinExistence type="predicted"/>
<dbReference type="Pfam" id="PF00078">
    <property type="entry name" value="RVT_1"/>
    <property type="match status" value="1"/>
</dbReference>
<dbReference type="PANTHER" id="PTHR33332">
    <property type="entry name" value="REVERSE TRANSCRIPTASE DOMAIN-CONTAINING PROTEIN"/>
    <property type="match status" value="1"/>
</dbReference>
<dbReference type="InterPro" id="IPR029526">
    <property type="entry name" value="PGBD"/>
</dbReference>
<dbReference type="Pfam" id="PF13843">
    <property type="entry name" value="DDE_Tnp_1_7"/>
    <property type="match status" value="1"/>
</dbReference>
<accession>A0A8X7BEP6</accession>
<keyword evidence="2" id="KW-0695">RNA-directed DNA polymerase</keyword>
<dbReference type="PROSITE" id="PS50878">
    <property type="entry name" value="RT_POL"/>
    <property type="match status" value="1"/>
</dbReference>
<gene>
    <name evidence="2" type="primary">jockey pol</name>
    <name evidence="2" type="ORF">TNCV_243541</name>
</gene>
<evidence type="ECO:0000313" key="2">
    <source>
        <dbReference type="EMBL" id="GFY27889.1"/>
    </source>
</evidence>
<evidence type="ECO:0000259" key="1">
    <source>
        <dbReference type="PROSITE" id="PS50878"/>
    </source>
</evidence>
<reference evidence="2" key="1">
    <citation type="submission" date="2020-08" db="EMBL/GenBank/DDBJ databases">
        <title>Multicomponent nature underlies the extraordinary mechanical properties of spider dragline silk.</title>
        <authorList>
            <person name="Kono N."/>
            <person name="Nakamura H."/>
            <person name="Mori M."/>
            <person name="Yoshida Y."/>
            <person name="Ohtoshi R."/>
            <person name="Malay A.D."/>
            <person name="Moran D.A.P."/>
            <person name="Tomita M."/>
            <person name="Numata K."/>
            <person name="Arakawa K."/>
        </authorList>
    </citation>
    <scope>NUCLEOTIDE SEQUENCE</scope>
</reference>
<keyword evidence="2" id="KW-0808">Transferase</keyword>
<protein>
    <submittedName>
        <fullName evidence="2">RNA-directed DNA polymerase from mobile element jockey</fullName>
    </submittedName>
</protein>
<name>A0A8X7BEP6_TRICX</name>
<comment type="caution">
    <text evidence="2">The sequence shown here is derived from an EMBL/GenBank/DDBJ whole genome shotgun (WGS) entry which is preliminary data.</text>
</comment>
<keyword evidence="2" id="KW-0548">Nucleotidyltransferase</keyword>
<feature type="domain" description="Reverse transcriptase" evidence="1">
    <location>
        <begin position="1"/>
        <end position="150"/>
    </location>
</feature>